<evidence type="ECO:0000313" key="2">
    <source>
        <dbReference type="EMBL" id="CAJ0605390.1"/>
    </source>
</evidence>
<keyword evidence="1" id="KW-1133">Transmembrane helix</keyword>
<dbReference type="Proteomes" id="UP001176961">
    <property type="component" value="Unassembled WGS sequence"/>
</dbReference>
<sequence>MCDCMKVFCECAMSTGVLYCVLLTFLIIPNLAQWHPSPVPRDPCNSWYFPGNFPNEWIPAFKEKILQMCGVNVQYNCYLQSTAHKYAVMGPHGTANYIQYNMRNQNLSKKYFVENGTEAANESIGNWFKNKQDCMVLPVNMTDFGCSDMSYYPGLMLTRIRHNQGRGDLAFQFAIMPAVHPYAIISFRQFRRTVRLVPLVSPEKAENRAFANTSQNTALSETTEHRLLSRRLENTPVRTRLTCIVCLL</sequence>
<keyword evidence="3" id="KW-1185">Reference proteome</keyword>
<reference evidence="2" key="1">
    <citation type="submission" date="2023-07" db="EMBL/GenBank/DDBJ databases">
        <authorList>
            <consortium name="CYATHOMIX"/>
        </authorList>
    </citation>
    <scope>NUCLEOTIDE SEQUENCE</scope>
    <source>
        <strain evidence="2">N/A</strain>
    </source>
</reference>
<dbReference type="EMBL" id="CATQJL010000316">
    <property type="protein sequence ID" value="CAJ0605390.1"/>
    <property type="molecule type" value="Genomic_DNA"/>
</dbReference>
<evidence type="ECO:0000313" key="3">
    <source>
        <dbReference type="Proteomes" id="UP001176961"/>
    </source>
</evidence>
<feature type="transmembrane region" description="Helical" evidence="1">
    <location>
        <begin position="7"/>
        <end position="28"/>
    </location>
</feature>
<protein>
    <submittedName>
        <fullName evidence="2">Uncharacterized protein</fullName>
    </submittedName>
</protein>
<proteinExistence type="predicted"/>
<keyword evidence="1" id="KW-0812">Transmembrane</keyword>
<comment type="caution">
    <text evidence="2">The sequence shown here is derived from an EMBL/GenBank/DDBJ whole genome shotgun (WGS) entry which is preliminary data.</text>
</comment>
<accession>A0AA36MCE0</accession>
<dbReference type="AlphaFoldDB" id="A0AA36MCE0"/>
<organism evidence="2 3">
    <name type="scientific">Cylicocyclus nassatus</name>
    <name type="common">Nematode worm</name>
    <dbReference type="NCBI Taxonomy" id="53992"/>
    <lineage>
        <taxon>Eukaryota</taxon>
        <taxon>Metazoa</taxon>
        <taxon>Ecdysozoa</taxon>
        <taxon>Nematoda</taxon>
        <taxon>Chromadorea</taxon>
        <taxon>Rhabditida</taxon>
        <taxon>Rhabditina</taxon>
        <taxon>Rhabditomorpha</taxon>
        <taxon>Strongyloidea</taxon>
        <taxon>Strongylidae</taxon>
        <taxon>Cylicocyclus</taxon>
    </lineage>
</organism>
<name>A0AA36MCE0_CYLNA</name>
<gene>
    <name evidence="2" type="ORF">CYNAS_LOCUS17373</name>
</gene>
<keyword evidence="1" id="KW-0472">Membrane</keyword>
<evidence type="ECO:0000256" key="1">
    <source>
        <dbReference type="SAM" id="Phobius"/>
    </source>
</evidence>